<accession>A0AAV7UI66</accession>
<organism evidence="2 3">
    <name type="scientific">Pleurodeles waltl</name>
    <name type="common">Iberian ribbed newt</name>
    <dbReference type="NCBI Taxonomy" id="8319"/>
    <lineage>
        <taxon>Eukaryota</taxon>
        <taxon>Metazoa</taxon>
        <taxon>Chordata</taxon>
        <taxon>Craniata</taxon>
        <taxon>Vertebrata</taxon>
        <taxon>Euteleostomi</taxon>
        <taxon>Amphibia</taxon>
        <taxon>Batrachia</taxon>
        <taxon>Caudata</taxon>
        <taxon>Salamandroidea</taxon>
        <taxon>Salamandridae</taxon>
        <taxon>Pleurodelinae</taxon>
        <taxon>Pleurodeles</taxon>
    </lineage>
</organism>
<comment type="caution">
    <text evidence="2">The sequence shown here is derived from an EMBL/GenBank/DDBJ whole genome shotgun (WGS) entry which is preliminary data.</text>
</comment>
<proteinExistence type="predicted"/>
<gene>
    <name evidence="2" type="ORF">NDU88_005482</name>
</gene>
<dbReference type="Proteomes" id="UP001066276">
    <property type="component" value="Chromosome 3_1"/>
</dbReference>
<name>A0AAV7UI66_PLEWA</name>
<dbReference type="AlphaFoldDB" id="A0AAV7UI66"/>
<evidence type="ECO:0000256" key="1">
    <source>
        <dbReference type="SAM" id="MobiDB-lite"/>
    </source>
</evidence>
<feature type="region of interest" description="Disordered" evidence="1">
    <location>
        <begin position="108"/>
        <end position="239"/>
    </location>
</feature>
<evidence type="ECO:0000313" key="3">
    <source>
        <dbReference type="Proteomes" id="UP001066276"/>
    </source>
</evidence>
<sequence length="239" mass="24577">MGAAGGHPPYHCHAVPLHANNVSPPFSGFRGSSPPTIQMGAQRWYRWCRAPLLGPGRRCPPQSGGLHARGAASALCRAPGAPPSGGAPRSFFADCLYVGTQGPPLWCRAPPPSRGDTVPSVRGVPRVERGPNALQGSRCTSGPAGPCGSSTPVSPRGHPGAAPLTQGLFSRAGTAPSLPSAGLHTRSTTPAPSRAREAPSVRSRSVRKGNSVGADSSAETPSQTPFYFSFPSEPVGPRR</sequence>
<reference evidence="2" key="1">
    <citation type="journal article" date="2022" name="bioRxiv">
        <title>Sequencing and chromosome-scale assembly of the giantPleurodeles waltlgenome.</title>
        <authorList>
            <person name="Brown T."/>
            <person name="Elewa A."/>
            <person name="Iarovenko S."/>
            <person name="Subramanian E."/>
            <person name="Araus A.J."/>
            <person name="Petzold A."/>
            <person name="Susuki M."/>
            <person name="Suzuki K.-i.T."/>
            <person name="Hayashi T."/>
            <person name="Toyoda A."/>
            <person name="Oliveira C."/>
            <person name="Osipova E."/>
            <person name="Leigh N.D."/>
            <person name="Simon A."/>
            <person name="Yun M.H."/>
        </authorList>
    </citation>
    <scope>NUCLEOTIDE SEQUENCE</scope>
    <source>
        <strain evidence="2">20211129_DDA</strain>
        <tissue evidence="2">Liver</tissue>
    </source>
</reference>
<protein>
    <submittedName>
        <fullName evidence="2">Uncharacterized protein</fullName>
    </submittedName>
</protein>
<dbReference type="EMBL" id="JANPWB010000005">
    <property type="protein sequence ID" value="KAJ1188725.1"/>
    <property type="molecule type" value="Genomic_DNA"/>
</dbReference>
<keyword evidence="3" id="KW-1185">Reference proteome</keyword>
<evidence type="ECO:0000313" key="2">
    <source>
        <dbReference type="EMBL" id="KAJ1188725.1"/>
    </source>
</evidence>
<feature type="compositionally biased region" description="Polar residues" evidence="1">
    <location>
        <begin position="213"/>
        <end position="226"/>
    </location>
</feature>